<evidence type="ECO:0000313" key="4">
    <source>
        <dbReference type="Proteomes" id="UP000237271"/>
    </source>
</evidence>
<dbReference type="AlphaFoldDB" id="A0A2P4XL62"/>
<accession>A0A2P4XL62</accession>
<name>A0A2P4XL62_9STRA</name>
<dbReference type="Proteomes" id="UP000237271">
    <property type="component" value="Unassembled WGS sequence"/>
</dbReference>
<comment type="caution">
    <text evidence="3">The sequence shown here is derived from an EMBL/GenBank/DDBJ whole genome shotgun (WGS) entry which is preliminary data.</text>
</comment>
<gene>
    <name evidence="3" type="ORF">PHPALM_17848</name>
</gene>
<organism evidence="3 4">
    <name type="scientific">Phytophthora palmivora</name>
    <dbReference type="NCBI Taxonomy" id="4796"/>
    <lineage>
        <taxon>Eukaryota</taxon>
        <taxon>Sar</taxon>
        <taxon>Stramenopiles</taxon>
        <taxon>Oomycota</taxon>
        <taxon>Peronosporomycetes</taxon>
        <taxon>Peronosporales</taxon>
        <taxon>Peronosporaceae</taxon>
        <taxon>Phytophthora</taxon>
    </lineage>
</organism>
<evidence type="ECO:0000313" key="3">
    <source>
        <dbReference type="EMBL" id="POM66310.1"/>
    </source>
</evidence>
<proteinExistence type="predicted"/>
<dbReference type="Pfam" id="PF13843">
    <property type="entry name" value="DDE_Tnp_1_7"/>
    <property type="match status" value="1"/>
</dbReference>
<dbReference type="InterPro" id="IPR029526">
    <property type="entry name" value="PGBD"/>
</dbReference>
<feature type="domain" description="PiggyBac transposable element-derived protein" evidence="2">
    <location>
        <begin position="93"/>
        <end position="208"/>
    </location>
</feature>
<sequence>MEILDLLNADDDGAEWVFEASDTEGDEASIGDNEDPASESEDESLETQPAADPHAGQCQTGNAYVDELIRDRGLHIVRKNEVKAAYKERWNLDLFSLSLTKEFRESLRTWTNKMVKDKSKPEATVYELDAYIRLEIAMSFNPVTEIKELWSTKMFIGQSDFASAMARNRFESIRVRFQVHAPGNVPVEHREQDHLWYSRRLMRQIQEKNRSDLSAGGGGEP</sequence>
<dbReference type="EMBL" id="NCKW01009659">
    <property type="protein sequence ID" value="POM66310.1"/>
    <property type="molecule type" value="Genomic_DNA"/>
</dbReference>
<dbReference type="OrthoDB" id="124756at2759"/>
<protein>
    <recommendedName>
        <fullName evidence="2">PiggyBac transposable element-derived protein domain-containing protein</fullName>
    </recommendedName>
</protein>
<evidence type="ECO:0000259" key="2">
    <source>
        <dbReference type="Pfam" id="PF13843"/>
    </source>
</evidence>
<dbReference type="PANTHER" id="PTHR46599:SF3">
    <property type="entry name" value="PIGGYBAC TRANSPOSABLE ELEMENT-DERIVED PROTEIN 4"/>
    <property type="match status" value="1"/>
</dbReference>
<evidence type="ECO:0000256" key="1">
    <source>
        <dbReference type="SAM" id="MobiDB-lite"/>
    </source>
</evidence>
<keyword evidence="4" id="KW-1185">Reference proteome</keyword>
<feature type="compositionally biased region" description="Acidic residues" evidence="1">
    <location>
        <begin position="21"/>
        <end position="45"/>
    </location>
</feature>
<feature type="region of interest" description="Disordered" evidence="1">
    <location>
        <begin position="18"/>
        <end position="58"/>
    </location>
</feature>
<dbReference type="PANTHER" id="PTHR46599">
    <property type="entry name" value="PIGGYBAC TRANSPOSABLE ELEMENT-DERIVED PROTEIN 4"/>
    <property type="match status" value="1"/>
</dbReference>
<reference evidence="3 4" key="1">
    <citation type="journal article" date="2017" name="Genome Biol. Evol.">
        <title>Phytophthora megakarya and P. palmivora, closely related causal agents of cacao black pod rot, underwent increases in genome sizes and gene numbers by different mechanisms.</title>
        <authorList>
            <person name="Ali S.S."/>
            <person name="Shao J."/>
            <person name="Lary D.J."/>
            <person name="Kronmiller B."/>
            <person name="Shen D."/>
            <person name="Strem M.D."/>
            <person name="Amoako-Attah I."/>
            <person name="Akrofi A.Y."/>
            <person name="Begoude B.A."/>
            <person name="Ten Hoopen G.M."/>
            <person name="Coulibaly K."/>
            <person name="Kebe B.I."/>
            <person name="Melnick R.L."/>
            <person name="Guiltinan M.J."/>
            <person name="Tyler B.M."/>
            <person name="Meinhardt L.W."/>
            <person name="Bailey B.A."/>
        </authorList>
    </citation>
    <scope>NUCLEOTIDE SEQUENCE [LARGE SCALE GENOMIC DNA]</scope>
    <source>
        <strain evidence="4">sbr112.9</strain>
    </source>
</reference>